<name>A0ABT8LC14_9BACT</name>
<dbReference type="RefSeq" id="WP_346760659.1">
    <property type="nucleotide sequence ID" value="NZ_JAUJEB010000006.1"/>
</dbReference>
<reference evidence="1" key="1">
    <citation type="submission" date="2023-06" db="EMBL/GenBank/DDBJ databases">
        <title>Genomic of Agaribacillus aureum.</title>
        <authorList>
            <person name="Wang G."/>
        </authorList>
    </citation>
    <scope>NUCLEOTIDE SEQUENCE</scope>
    <source>
        <strain evidence="1">BMA12</strain>
    </source>
</reference>
<dbReference type="EMBL" id="JAUJEB010000006">
    <property type="protein sequence ID" value="MDN5215324.1"/>
    <property type="molecule type" value="Genomic_DNA"/>
</dbReference>
<organism evidence="1 2">
    <name type="scientific">Agaribacillus aureus</name>
    <dbReference type="NCBI Taxonomy" id="3051825"/>
    <lineage>
        <taxon>Bacteria</taxon>
        <taxon>Pseudomonadati</taxon>
        <taxon>Bacteroidota</taxon>
        <taxon>Cytophagia</taxon>
        <taxon>Cytophagales</taxon>
        <taxon>Splendidivirgaceae</taxon>
        <taxon>Agaribacillus</taxon>
    </lineage>
</organism>
<proteinExistence type="predicted"/>
<sequence>MKIALKVVICCLCRVFVFVLKRVGPPKFRAGDGRWVEGKSSQRGDLNESKPSEAKNNLYWFWQSLPKGGQKQDLNEPRPRIAKTNLYLFFGDCFRGAFNREDLRNYIKKSPLSQNEVSYTKTVFKKSTNQVDTQVQKQTSNVD</sequence>
<protein>
    <submittedName>
        <fullName evidence="1">Uncharacterized protein</fullName>
    </submittedName>
</protein>
<comment type="caution">
    <text evidence="1">The sequence shown here is derived from an EMBL/GenBank/DDBJ whole genome shotgun (WGS) entry which is preliminary data.</text>
</comment>
<evidence type="ECO:0000313" key="1">
    <source>
        <dbReference type="EMBL" id="MDN5215324.1"/>
    </source>
</evidence>
<dbReference type="Proteomes" id="UP001172083">
    <property type="component" value="Unassembled WGS sequence"/>
</dbReference>
<accession>A0ABT8LC14</accession>
<gene>
    <name evidence="1" type="ORF">QQ020_24810</name>
</gene>
<keyword evidence="2" id="KW-1185">Reference proteome</keyword>
<evidence type="ECO:0000313" key="2">
    <source>
        <dbReference type="Proteomes" id="UP001172083"/>
    </source>
</evidence>